<comment type="caution">
    <text evidence="1">The sequence shown here is derived from an EMBL/GenBank/DDBJ whole genome shotgun (WGS) entry which is preliminary data.</text>
</comment>
<reference evidence="1" key="1">
    <citation type="submission" date="2023-03" db="EMBL/GenBank/DDBJ databases">
        <title>Chromosome-scale reference genome and RAD-based genetic map of yellow starthistle (Centaurea solstitialis) reveal putative structural variation and QTLs associated with invader traits.</title>
        <authorList>
            <person name="Reatini B."/>
            <person name="Cang F.A."/>
            <person name="Jiang Q."/>
            <person name="Mckibben M.T.W."/>
            <person name="Barker M.S."/>
            <person name="Rieseberg L.H."/>
            <person name="Dlugosch K.M."/>
        </authorList>
    </citation>
    <scope>NUCLEOTIDE SEQUENCE</scope>
    <source>
        <strain evidence="1">CAN-66</strain>
        <tissue evidence="1">Leaf</tissue>
    </source>
</reference>
<evidence type="ECO:0000313" key="1">
    <source>
        <dbReference type="EMBL" id="KAJ9560964.1"/>
    </source>
</evidence>
<gene>
    <name evidence="1" type="ORF">OSB04_006124</name>
</gene>
<organism evidence="1 2">
    <name type="scientific">Centaurea solstitialis</name>
    <name type="common">yellow star-thistle</name>
    <dbReference type="NCBI Taxonomy" id="347529"/>
    <lineage>
        <taxon>Eukaryota</taxon>
        <taxon>Viridiplantae</taxon>
        <taxon>Streptophyta</taxon>
        <taxon>Embryophyta</taxon>
        <taxon>Tracheophyta</taxon>
        <taxon>Spermatophyta</taxon>
        <taxon>Magnoliopsida</taxon>
        <taxon>eudicotyledons</taxon>
        <taxon>Gunneridae</taxon>
        <taxon>Pentapetalae</taxon>
        <taxon>asterids</taxon>
        <taxon>campanulids</taxon>
        <taxon>Asterales</taxon>
        <taxon>Asteraceae</taxon>
        <taxon>Carduoideae</taxon>
        <taxon>Cardueae</taxon>
        <taxon>Centaureinae</taxon>
        <taxon>Centaurea</taxon>
    </lineage>
</organism>
<name>A0AA38TJ28_9ASTR</name>
<dbReference type="Proteomes" id="UP001172457">
    <property type="component" value="Chromosome 2"/>
</dbReference>
<accession>A0AA38TJ28</accession>
<keyword evidence="2" id="KW-1185">Reference proteome</keyword>
<dbReference type="AlphaFoldDB" id="A0AA38TJ28"/>
<sequence>MALDDRLLLIHSPFLYAYPVSYGGSTFPGLDKPDELPFSPTLLLQSSDTISEICTVDLGAVYVKSSMIIRLFHENNFVSKTHVPKVIHEQDLSVDFQVQCMGLEVPQKVTLNDLSQGRRNHVLLLLSTAPPHHDIHLVINAKAFFMSFISSSDSSLWTWRTGGRVSDSIAKAPANETGGLPGWEGLGYATFEAGGLQPLRVGHTAKARDVDFQKSNLHKIITDQHTHTQI</sequence>
<proteinExistence type="predicted"/>
<protein>
    <submittedName>
        <fullName evidence="1">Uncharacterized protein</fullName>
    </submittedName>
</protein>
<dbReference type="EMBL" id="JARYMX010000002">
    <property type="protein sequence ID" value="KAJ9560964.1"/>
    <property type="molecule type" value="Genomic_DNA"/>
</dbReference>
<evidence type="ECO:0000313" key="2">
    <source>
        <dbReference type="Proteomes" id="UP001172457"/>
    </source>
</evidence>